<dbReference type="OrthoDB" id="10412250at2759"/>
<feature type="region of interest" description="Disordered" evidence="1">
    <location>
        <begin position="22"/>
        <end position="50"/>
    </location>
</feature>
<dbReference type="InParanoid" id="A0A2P5CYR9"/>
<evidence type="ECO:0000256" key="2">
    <source>
        <dbReference type="SAM" id="Phobius"/>
    </source>
</evidence>
<evidence type="ECO:0000313" key="4">
    <source>
        <dbReference type="Proteomes" id="UP000237000"/>
    </source>
</evidence>
<feature type="compositionally biased region" description="Acidic residues" evidence="1">
    <location>
        <begin position="24"/>
        <end position="47"/>
    </location>
</feature>
<reference evidence="4" key="1">
    <citation type="submission" date="2016-06" db="EMBL/GenBank/DDBJ databases">
        <title>Parallel loss of symbiosis genes in relatives of nitrogen-fixing non-legume Parasponia.</title>
        <authorList>
            <person name="Van Velzen R."/>
            <person name="Holmer R."/>
            <person name="Bu F."/>
            <person name="Rutten L."/>
            <person name="Van Zeijl A."/>
            <person name="Liu W."/>
            <person name="Santuari L."/>
            <person name="Cao Q."/>
            <person name="Sharma T."/>
            <person name="Shen D."/>
            <person name="Roswanjaya Y."/>
            <person name="Wardhani T."/>
            <person name="Kalhor M.S."/>
            <person name="Jansen J."/>
            <person name="Van den Hoogen J."/>
            <person name="Gungor B."/>
            <person name="Hartog M."/>
            <person name="Hontelez J."/>
            <person name="Verver J."/>
            <person name="Yang W.-C."/>
            <person name="Schijlen E."/>
            <person name="Repin R."/>
            <person name="Schilthuizen M."/>
            <person name="Schranz E."/>
            <person name="Heidstra R."/>
            <person name="Miyata K."/>
            <person name="Fedorova E."/>
            <person name="Kohlen W."/>
            <person name="Bisseling T."/>
            <person name="Smit S."/>
            <person name="Geurts R."/>
        </authorList>
    </citation>
    <scope>NUCLEOTIDE SEQUENCE [LARGE SCALE GENOMIC DNA]</scope>
    <source>
        <strain evidence="4">cv. RG33-2</strain>
    </source>
</reference>
<organism evidence="3 4">
    <name type="scientific">Trema orientale</name>
    <name type="common">Charcoal tree</name>
    <name type="synonym">Celtis orientalis</name>
    <dbReference type="NCBI Taxonomy" id="63057"/>
    <lineage>
        <taxon>Eukaryota</taxon>
        <taxon>Viridiplantae</taxon>
        <taxon>Streptophyta</taxon>
        <taxon>Embryophyta</taxon>
        <taxon>Tracheophyta</taxon>
        <taxon>Spermatophyta</taxon>
        <taxon>Magnoliopsida</taxon>
        <taxon>eudicotyledons</taxon>
        <taxon>Gunneridae</taxon>
        <taxon>Pentapetalae</taxon>
        <taxon>rosids</taxon>
        <taxon>fabids</taxon>
        <taxon>Rosales</taxon>
        <taxon>Cannabaceae</taxon>
        <taxon>Trema</taxon>
    </lineage>
</organism>
<dbReference type="EMBL" id="JXTC01000314">
    <property type="protein sequence ID" value="PON66183.1"/>
    <property type="molecule type" value="Genomic_DNA"/>
</dbReference>
<accession>A0A2P5CYR9</accession>
<keyword evidence="2" id="KW-1133">Transmembrane helix</keyword>
<evidence type="ECO:0000256" key="1">
    <source>
        <dbReference type="SAM" id="MobiDB-lite"/>
    </source>
</evidence>
<proteinExistence type="predicted"/>
<dbReference type="AlphaFoldDB" id="A0A2P5CYR9"/>
<sequence length="104" mass="11496">MIGLDDVILCRPPRYFEVVLAGEDGTDEEQYGADLGDDESDDDEDGEREGVKGKLVRILGLEPLKLCFGKILCKRLGFEVFFLLVLLGFEVFFLVVLLGVAIGL</sequence>
<evidence type="ECO:0008006" key="5">
    <source>
        <dbReference type="Google" id="ProtNLM"/>
    </source>
</evidence>
<dbReference type="Proteomes" id="UP000237000">
    <property type="component" value="Unassembled WGS sequence"/>
</dbReference>
<keyword evidence="4" id="KW-1185">Reference proteome</keyword>
<comment type="caution">
    <text evidence="3">The sequence shown here is derived from an EMBL/GenBank/DDBJ whole genome shotgun (WGS) entry which is preliminary data.</text>
</comment>
<protein>
    <recommendedName>
        <fullName evidence="5">Transmembrane protein</fullName>
    </recommendedName>
</protein>
<keyword evidence="2" id="KW-0472">Membrane</keyword>
<keyword evidence="2" id="KW-0812">Transmembrane</keyword>
<feature type="transmembrane region" description="Helical" evidence="2">
    <location>
        <begin position="80"/>
        <end position="102"/>
    </location>
</feature>
<name>A0A2P5CYR9_TREOI</name>
<evidence type="ECO:0000313" key="3">
    <source>
        <dbReference type="EMBL" id="PON66183.1"/>
    </source>
</evidence>
<gene>
    <name evidence="3" type="ORF">TorRG33x02_268760</name>
</gene>